<dbReference type="InterPro" id="IPR029479">
    <property type="entry name" value="Nitroreductase"/>
</dbReference>
<dbReference type="Gene3D" id="3.40.109.10">
    <property type="entry name" value="NADH Oxidase"/>
    <property type="match status" value="1"/>
</dbReference>
<dbReference type="EMBL" id="DXBG01000216">
    <property type="protein sequence ID" value="HIZ66078.1"/>
    <property type="molecule type" value="Genomic_DNA"/>
</dbReference>
<dbReference type="PANTHER" id="PTHR43425">
    <property type="entry name" value="OXYGEN-INSENSITIVE NADPH NITROREDUCTASE"/>
    <property type="match status" value="1"/>
</dbReference>
<comment type="similarity">
    <text evidence="1 5">Belongs to the flavin oxidoreductase frp family.</text>
</comment>
<keyword evidence="5" id="KW-0521">NADP</keyword>
<dbReference type="PANTHER" id="PTHR43425:SF2">
    <property type="entry name" value="OXYGEN-INSENSITIVE NADPH NITROREDUCTASE"/>
    <property type="match status" value="1"/>
</dbReference>
<feature type="domain" description="Nitroreductase" evidence="6">
    <location>
        <begin position="9"/>
        <end position="163"/>
    </location>
</feature>
<dbReference type="InterPro" id="IPR000415">
    <property type="entry name" value="Nitroreductase-like"/>
</dbReference>
<dbReference type="Proteomes" id="UP000824056">
    <property type="component" value="Unassembled WGS sequence"/>
</dbReference>
<comment type="caution">
    <text evidence="7">The sequence shown here is derived from an EMBL/GenBank/DDBJ whole genome shotgun (WGS) entry which is preliminary data.</text>
</comment>
<evidence type="ECO:0000256" key="1">
    <source>
        <dbReference type="ARBA" id="ARBA00008366"/>
    </source>
</evidence>
<evidence type="ECO:0000256" key="3">
    <source>
        <dbReference type="ARBA" id="ARBA00022643"/>
    </source>
</evidence>
<name>A0A9D2FSB4_9FIRM</name>
<gene>
    <name evidence="7" type="ORF">H9809_09310</name>
</gene>
<evidence type="ECO:0000256" key="4">
    <source>
        <dbReference type="ARBA" id="ARBA00023002"/>
    </source>
</evidence>
<evidence type="ECO:0000256" key="2">
    <source>
        <dbReference type="ARBA" id="ARBA00022630"/>
    </source>
</evidence>
<evidence type="ECO:0000256" key="5">
    <source>
        <dbReference type="PIRNR" id="PIRNR005426"/>
    </source>
</evidence>
<dbReference type="AlphaFoldDB" id="A0A9D2FSB4"/>
<keyword evidence="3 5" id="KW-0288">FMN</keyword>
<evidence type="ECO:0000313" key="8">
    <source>
        <dbReference type="Proteomes" id="UP000824056"/>
    </source>
</evidence>
<dbReference type="Pfam" id="PF00881">
    <property type="entry name" value="Nitroreductase"/>
    <property type="match status" value="1"/>
</dbReference>
<sequence length="242" mass="27654">MNEMIKSLMERKSVRAFTDREITSHDRELILRAAMEAPTAGNQQMYTILDITDQKLKDTLAETCDNQPFIAKGKMVLIFCADFQKWYNAFVAAGINPRKPGAGDFLLAVQDAAIAAQNAVTAAESLGIGSCYIGDIMEHYEIHQELLELPEFVFPALMLVFGYPTQQQTERPKPQRAPLDFIVHENTYPKFTEEDLRKNIAANTGNLDFNQWMERFCQRKYHADFSLEMSRSVEAVLKNFRE</sequence>
<protein>
    <submittedName>
        <fullName evidence="7">Nitroreductase family protein</fullName>
    </submittedName>
</protein>
<dbReference type="InterPro" id="IPR016446">
    <property type="entry name" value="Flavin_OxRdtase_Frp"/>
</dbReference>
<reference evidence="7" key="1">
    <citation type="journal article" date="2021" name="PeerJ">
        <title>Extensive microbial diversity within the chicken gut microbiome revealed by metagenomics and culture.</title>
        <authorList>
            <person name="Gilroy R."/>
            <person name="Ravi A."/>
            <person name="Getino M."/>
            <person name="Pursley I."/>
            <person name="Horton D.L."/>
            <person name="Alikhan N.F."/>
            <person name="Baker D."/>
            <person name="Gharbi K."/>
            <person name="Hall N."/>
            <person name="Watson M."/>
            <person name="Adriaenssens E.M."/>
            <person name="Foster-Nyarko E."/>
            <person name="Jarju S."/>
            <person name="Secka A."/>
            <person name="Antonio M."/>
            <person name="Oren A."/>
            <person name="Chaudhuri R.R."/>
            <person name="La Ragione R."/>
            <person name="Hildebrand F."/>
            <person name="Pallen M.J."/>
        </authorList>
    </citation>
    <scope>NUCLEOTIDE SEQUENCE</scope>
    <source>
        <strain evidence="7">1068</strain>
    </source>
</reference>
<evidence type="ECO:0000259" key="6">
    <source>
        <dbReference type="Pfam" id="PF00881"/>
    </source>
</evidence>
<dbReference type="PIRSF" id="PIRSF005426">
    <property type="entry name" value="Frp"/>
    <property type="match status" value="1"/>
</dbReference>
<reference evidence="7" key="2">
    <citation type="submission" date="2021-04" db="EMBL/GenBank/DDBJ databases">
        <authorList>
            <person name="Gilroy R."/>
        </authorList>
    </citation>
    <scope>NUCLEOTIDE SEQUENCE</scope>
    <source>
        <strain evidence="7">1068</strain>
    </source>
</reference>
<accession>A0A9D2FSB4</accession>
<keyword evidence="2 5" id="KW-0285">Flavoprotein</keyword>
<dbReference type="SUPFAM" id="SSF55469">
    <property type="entry name" value="FMN-dependent nitroreductase-like"/>
    <property type="match status" value="1"/>
</dbReference>
<keyword evidence="4 5" id="KW-0560">Oxidoreductase</keyword>
<evidence type="ECO:0000313" key="7">
    <source>
        <dbReference type="EMBL" id="HIZ66078.1"/>
    </source>
</evidence>
<organism evidence="7 8">
    <name type="scientific">Candidatus Blautia pullicola</name>
    <dbReference type="NCBI Taxonomy" id="2838498"/>
    <lineage>
        <taxon>Bacteria</taxon>
        <taxon>Bacillati</taxon>
        <taxon>Bacillota</taxon>
        <taxon>Clostridia</taxon>
        <taxon>Lachnospirales</taxon>
        <taxon>Lachnospiraceae</taxon>
        <taxon>Blautia</taxon>
    </lineage>
</organism>
<proteinExistence type="inferred from homology"/>
<dbReference type="GO" id="GO:0016491">
    <property type="term" value="F:oxidoreductase activity"/>
    <property type="evidence" value="ECO:0007669"/>
    <property type="project" value="UniProtKB-UniRule"/>
</dbReference>